<protein>
    <recommendedName>
        <fullName evidence="2">BZIP domain-containing protein</fullName>
    </recommendedName>
</protein>
<dbReference type="InterPro" id="IPR004827">
    <property type="entry name" value="bZIP"/>
</dbReference>
<evidence type="ECO:0000256" key="1">
    <source>
        <dbReference type="SAM" id="MobiDB-lite"/>
    </source>
</evidence>
<dbReference type="Proteomes" id="UP000748531">
    <property type="component" value="Unassembled WGS sequence"/>
</dbReference>
<feature type="region of interest" description="Disordered" evidence="1">
    <location>
        <begin position="20"/>
        <end position="41"/>
    </location>
</feature>
<dbReference type="OrthoDB" id="6236025at2759"/>
<proteinExistence type="predicted"/>
<gene>
    <name evidence="3" type="ORF">PHET_00414</name>
</gene>
<dbReference type="GO" id="GO:0003700">
    <property type="term" value="F:DNA-binding transcription factor activity"/>
    <property type="evidence" value="ECO:0007669"/>
    <property type="project" value="InterPro"/>
</dbReference>
<keyword evidence="4" id="KW-1185">Reference proteome</keyword>
<evidence type="ECO:0000313" key="4">
    <source>
        <dbReference type="Proteomes" id="UP000748531"/>
    </source>
</evidence>
<dbReference type="EMBL" id="LUCH01000088">
    <property type="protein sequence ID" value="KAF5406129.1"/>
    <property type="molecule type" value="Genomic_DNA"/>
</dbReference>
<evidence type="ECO:0000313" key="3">
    <source>
        <dbReference type="EMBL" id="KAF5406129.1"/>
    </source>
</evidence>
<accession>A0A8J4TJK5</accession>
<dbReference type="Pfam" id="PF07716">
    <property type="entry name" value="bZIP_2"/>
    <property type="match status" value="1"/>
</dbReference>
<dbReference type="Gene3D" id="1.20.5.170">
    <property type="match status" value="1"/>
</dbReference>
<sequence length="140" mass="16671">MSEQRHREIPCILTETAVNDPRRPYSRAANDMKSTSRYMDRRHRNNTAVKQFRSRSKNKMQLTEEEIKRYTHLTELFKQQRQRLESARETLETLVQRHVHGEDVTAHAYELINSEVLARATFRQELREQLSDDEVTVEDG</sequence>
<organism evidence="3 4">
    <name type="scientific">Paragonimus heterotremus</name>
    <dbReference type="NCBI Taxonomy" id="100268"/>
    <lineage>
        <taxon>Eukaryota</taxon>
        <taxon>Metazoa</taxon>
        <taxon>Spiralia</taxon>
        <taxon>Lophotrochozoa</taxon>
        <taxon>Platyhelminthes</taxon>
        <taxon>Trematoda</taxon>
        <taxon>Digenea</taxon>
        <taxon>Plagiorchiida</taxon>
        <taxon>Troglotremata</taxon>
        <taxon>Troglotrematidae</taxon>
        <taxon>Paragonimus</taxon>
    </lineage>
</organism>
<comment type="caution">
    <text evidence="3">The sequence shown here is derived from an EMBL/GenBank/DDBJ whole genome shotgun (WGS) entry which is preliminary data.</text>
</comment>
<reference evidence="3" key="1">
    <citation type="submission" date="2019-05" db="EMBL/GenBank/DDBJ databases">
        <title>Annotation for the trematode Paragonimus heterotremus.</title>
        <authorList>
            <person name="Choi Y.-J."/>
        </authorList>
    </citation>
    <scope>NUCLEOTIDE SEQUENCE</scope>
    <source>
        <strain evidence="3">LC</strain>
    </source>
</reference>
<feature type="domain" description="BZIP" evidence="2">
    <location>
        <begin position="36"/>
        <end position="85"/>
    </location>
</feature>
<evidence type="ECO:0000259" key="2">
    <source>
        <dbReference type="Pfam" id="PF07716"/>
    </source>
</evidence>
<dbReference type="AlphaFoldDB" id="A0A8J4TJK5"/>
<dbReference type="InterPro" id="IPR046347">
    <property type="entry name" value="bZIP_sf"/>
</dbReference>
<name>A0A8J4TJK5_9TREM</name>
<dbReference type="SUPFAM" id="SSF57959">
    <property type="entry name" value="Leucine zipper domain"/>
    <property type="match status" value="1"/>
</dbReference>